<feature type="binding site" description="in other chain" evidence="8">
    <location>
        <position position="258"/>
    </location>
    <ligand>
        <name>IMP</name>
        <dbReference type="ChEBI" id="CHEBI:58053"/>
        <note>ligand shared between dimeric partners</note>
    </ligand>
</feature>
<feature type="binding site" description="in other chain" evidence="8">
    <location>
        <position position="323"/>
    </location>
    <ligand>
        <name>IMP</name>
        <dbReference type="ChEBI" id="CHEBI:58053"/>
        <note>ligand shared between dimeric partners</note>
    </ligand>
</feature>
<dbReference type="FunFam" id="3.90.170.10:FF:000001">
    <property type="entry name" value="Adenylosuccinate synthetase"/>
    <property type="match status" value="1"/>
</dbReference>
<feature type="binding site" evidence="8">
    <location>
        <position position="151"/>
    </location>
    <ligand>
        <name>IMP</name>
        <dbReference type="ChEBI" id="CHEBI:58053"/>
        <note>ligand shared between dimeric partners</note>
    </ligand>
</feature>
<evidence type="ECO:0000256" key="6">
    <source>
        <dbReference type="ARBA" id="ARBA00022842"/>
    </source>
</evidence>
<keyword evidence="4 8" id="KW-0547">Nucleotide-binding</keyword>
<comment type="pathway">
    <text evidence="8">Purine metabolism; AMP biosynthesis via de novo pathway; AMP from IMP: step 1/2.</text>
</comment>
<name>A0A2M7AR64_9BACT</name>
<organism evidence="9 10">
    <name type="scientific">Candidatus Shapirobacteria bacterium CG06_land_8_20_14_3_00_40_12</name>
    <dbReference type="NCBI Taxonomy" id="1974881"/>
    <lineage>
        <taxon>Bacteria</taxon>
        <taxon>Candidatus Shapironibacteriota</taxon>
    </lineage>
</organism>
<dbReference type="InterPro" id="IPR042110">
    <property type="entry name" value="Adenylosuccinate_synth_dom2"/>
</dbReference>
<dbReference type="EMBL" id="PEWA01000055">
    <property type="protein sequence ID" value="PIU73065.1"/>
    <property type="molecule type" value="Genomic_DNA"/>
</dbReference>
<evidence type="ECO:0000256" key="5">
    <source>
        <dbReference type="ARBA" id="ARBA00022755"/>
    </source>
</evidence>
<feature type="binding site" evidence="8">
    <location>
        <position position="325"/>
    </location>
    <ligand>
        <name>GTP</name>
        <dbReference type="ChEBI" id="CHEBI:37565"/>
    </ligand>
</feature>
<dbReference type="GO" id="GO:0004019">
    <property type="term" value="F:adenylosuccinate synthase activity"/>
    <property type="evidence" value="ECO:0007669"/>
    <property type="project" value="UniProtKB-UniRule"/>
</dbReference>
<feature type="binding site" evidence="8">
    <location>
        <begin position="319"/>
        <end position="325"/>
    </location>
    <ligand>
        <name>substrate</name>
    </ligand>
</feature>
<comment type="caution">
    <text evidence="9">The sequence shown here is derived from an EMBL/GenBank/DDBJ whole genome shotgun (WGS) entry which is preliminary data.</text>
</comment>
<feature type="binding site" evidence="8">
    <location>
        <begin position="47"/>
        <end position="49"/>
    </location>
    <ligand>
        <name>GTP</name>
        <dbReference type="ChEBI" id="CHEBI:37565"/>
    </ligand>
</feature>
<keyword evidence="8" id="KW-0963">Cytoplasm</keyword>
<dbReference type="SMART" id="SM00788">
    <property type="entry name" value="Adenylsucc_synt"/>
    <property type="match status" value="1"/>
</dbReference>
<dbReference type="PANTHER" id="PTHR11846">
    <property type="entry name" value="ADENYLOSUCCINATE SYNTHETASE"/>
    <property type="match status" value="1"/>
</dbReference>
<keyword evidence="5 8" id="KW-0658">Purine biosynthesis</keyword>
<dbReference type="InterPro" id="IPR001114">
    <property type="entry name" value="Adenylosuccinate_synthetase"/>
</dbReference>
<keyword evidence="3 8" id="KW-0479">Metal-binding</keyword>
<dbReference type="AlphaFoldDB" id="A0A2M7AR64"/>
<comment type="function">
    <text evidence="8">Plays an important role in the de novo pathway of purine nucleotide biosynthesis. Catalyzes the first committed step in the biosynthesis of AMP from IMP.</text>
</comment>
<feature type="active site" description="Proton acceptor" evidence="8">
    <location>
        <position position="22"/>
    </location>
</feature>
<feature type="binding site" evidence="8">
    <location>
        <begin position="437"/>
        <end position="439"/>
    </location>
    <ligand>
        <name>GTP</name>
        <dbReference type="ChEBI" id="CHEBI:37565"/>
    </ligand>
</feature>
<dbReference type="InterPro" id="IPR027417">
    <property type="entry name" value="P-loop_NTPase"/>
</dbReference>
<comment type="similarity">
    <text evidence="8">Belongs to the adenylosuccinate synthetase family.</text>
</comment>
<dbReference type="GO" id="GO:0046040">
    <property type="term" value="P:IMP metabolic process"/>
    <property type="evidence" value="ECO:0007669"/>
    <property type="project" value="TreeGrafter"/>
</dbReference>
<evidence type="ECO:0000313" key="10">
    <source>
        <dbReference type="Proteomes" id="UP000231407"/>
    </source>
</evidence>
<dbReference type="GO" id="GO:0005525">
    <property type="term" value="F:GTP binding"/>
    <property type="evidence" value="ECO:0007669"/>
    <property type="project" value="UniProtKB-UniRule"/>
</dbReference>
<comment type="subunit">
    <text evidence="1 8">Homodimer.</text>
</comment>
<proteinExistence type="inferred from homology"/>
<dbReference type="SUPFAM" id="SSF52540">
    <property type="entry name" value="P-loop containing nucleoside triphosphate hydrolases"/>
    <property type="match status" value="1"/>
</dbReference>
<keyword evidence="6 8" id="KW-0460">Magnesium</keyword>
<dbReference type="GO" id="GO:0044208">
    <property type="term" value="P:'de novo' AMP biosynthetic process"/>
    <property type="evidence" value="ECO:0007669"/>
    <property type="project" value="UniProtKB-UniRule"/>
</dbReference>
<comment type="cofactor">
    <cofactor evidence="8">
        <name>Mg(2+)</name>
        <dbReference type="ChEBI" id="CHEBI:18420"/>
    </cofactor>
    <text evidence="8">Binds 1 Mg(2+) ion per subunit.</text>
</comment>
<evidence type="ECO:0000256" key="4">
    <source>
        <dbReference type="ARBA" id="ARBA00022741"/>
    </source>
</evidence>
<gene>
    <name evidence="8" type="primary">purA</name>
    <name evidence="9" type="ORF">COS78_03995</name>
</gene>
<dbReference type="InterPro" id="IPR042109">
    <property type="entry name" value="Adenylosuccinate_synth_dom1"/>
</dbReference>
<dbReference type="Gene3D" id="3.90.170.10">
    <property type="entry name" value="Adenylosuccinate Synthetase, subunit A, domain 3"/>
    <property type="match status" value="1"/>
</dbReference>
<feature type="active site" description="Proton donor" evidence="8">
    <location>
        <position position="48"/>
    </location>
</feature>
<evidence type="ECO:0000256" key="8">
    <source>
        <dbReference type="HAMAP-Rule" id="MF_00011"/>
    </source>
</evidence>
<accession>A0A2M7AR64</accession>
<comment type="caution">
    <text evidence="8">Lacks conserved residue(s) required for the propagation of feature annotation.</text>
</comment>
<dbReference type="GO" id="GO:0000287">
    <property type="term" value="F:magnesium ion binding"/>
    <property type="evidence" value="ECO:0007669"/>
    <property type="project" value="UniProtKB-UniRule"/>
</dbReference>
<comment type="catalytic activity">
    <reaction evidence="8">
        <text>IMP + L-aspartate + GTP = N(6)-(1,2-dicarboxyethyl)-AMP + GDP + phosphate + 2 H(+)</text>
        <dbReference type="Rhea" id="RHEA:15753"/>
        <dbReference type="ChEBI" id="CHEBI:15378"/>
        <dbReference type="ChEBI" id="CHEBI:29991"/>
        <dbReference type="ChEBI" id="CHEBI:37565"/>
        <dbReference type="ChEBI" id="CHEBI:43474"/>
        <dbReference type="ChEBI" id="CHEBI:57567"/>
        <dbReference type="ChEBI" id="CHEBI:58053"/>
        <dbReference type="ChEBI" id="CHEBI:58189"/>
        <dbReference type="EC" id="6.3.4.4"/>
    </reaction>
</comment>
<evidence type="ECO:0000256" key="7">
    <source>
        <dbReference type="ARBA" id="ARBA00023134"/>
    </source>
</evidence>
<dbReference type="GO" id="GO:0005737">
    <property type="term" value="C:cytoplasm"/>
    <property type="evidence" value="ECO:0007669"/>
    <property type="project" value="UniProtKB-SubCell"/>
</dbReference>
<dbReference type="Gene3D" id="1.10.300.10">
    <property type="entry name" value="Adenylosuccinate Synthetase, subunit A, domain 2"/>
    <property type="match status" value="1"/>
</dbReference>
<dbReference type="HAMAP" id="MF_00011">
    <property type="entry name" value="Adenylosucc_synth"/>
    <property type="match status" value="1"/>
</dbReference>
<feature type="binding site" evidence="8">
    <location>
        <begin position="354"/>
        <end position="356"/>
    </location>
    <ligand>
        <name>GTP</name>
        <dbReference type="ChEBI" id="CHEBI:37565"/>
    </ligand>
</feature>
<evidence type="ECO:0000256" key="2">
    <source>
        <dbReference type="ARBA" id="ARBA00022598"/>
    </source>
</evidence>
<protein>
    <recommendedName>
        <fullName evidence="8">Adenylosuccinate synthetase</fullName>
        <shortName evidence="8">AMPSase</shortName>
        <shortName evidence="8">AdSS</shortName>
        <ecNumber evidence="8">6.3.4.4</ecNumber>
    </recommendedName>
    <alternativeName>
        <fullName evidence="8">IMP--aspartate ligase</fullName>
    </alternativeName>
</protein>
<evidence type="ECO:0000256" key="1">
    <source>
        <dbReference type="ARBA" id="ARBA00011738"/>
    </source>
</evidence>
<dbReference type="PANTHER" id="PTHR11846:SF0">
    <property type="entry name" value="ADENYLOSUCCINATE SYNTHETASE"/>
    <property type="match status" value="1"/>
</dbReference>
<dbReference type="EC" id="6.3.4.4" evidence="8"/>
<dbReference type="Proteomes" id="UP000231407">
    <property type="component" value="Unassembled WGS sequence"/>
</dbReference>
<feature type="binding site" description="in other chain" evidence="8">
    <location>
        <begin position="45"/>
        <end position="48"/>
    </location>
    <ligand>
        <name>IMP</name>
        <dbReference type="ChEBI" id="CHEBI:58053"/>
        <note>ligand shared between dimeric partners</note>
    </ligand>
</feature>
<dbReference type="Gene3D" id="3.40.440.10">
    <property type="entry name" value="Adenylosuccinate Synthetase, subunit A, domain 1"/>
    <property type="match status" value="1"/>
</dbReference>
<evidence type="ECO:0000256" key="3">
    <source>
        <dbReference type="ARBA" id="ARBA00022723"/>
    </source>
</evidence>
<feature type="binding site" evidence="8">
    <location>
        <position position="47"/>
    </location>
    <ligand>
        <name>Mg(2+)</name>
        <dbReference type="ChEBI" id="CHEBI:18420"/>
    </ligand>
</feature>
<dbReference type="Pfam" id="PF00709">
    <property type="entry name" value="Adenylsucc_synt"/>
    <property type="match status" value="1"/>
</dbReference>
<dbReference type="UniPathway" id="UPA00075">
    <property type="reaction ID" value="UER00335"/>
</dbReference>
<reference evidence="10" key="1">
    <citation type="submission" date="2017-09" db="EMBL/GenBank/DDBJ databases">
        <title>Depth-based differentiation of microbial function through sediment-hosted aquifers and enrichment of novel symbionts in the deep terrestrial subsurface.</title>
        <authorList>
            <person name="Probst A.J."/>
            <person name="Ladd B."/>
            <person name="Jarett J.K."/>
            <person name="Geller-Mcgrath D.E."/>
            <person name="Sieber C.M.K."/>
            <person name="Emerson J.B."/>
            <person name="Anantharaman K."/>
            <person name="Thomas B.C."/>
            <person name="Malmstrom R."/>
            <person name="Stieglmeier M."/>
            <person name="Klingl A."/>
            <person name="Woyke T."/>
            <person name="Ryan C.M."/>
            <person name="Banfield J.F."/>
        </authorList>
    </citation>
    <scope>NUCLEOTIDE SEQUENCE [LARGE SCALE GENOMIC DNA]</scope>
</reference>
<keyword evidence="7 8" id="KW-0342">GTP-binding</keyword>
<evidence type="ECO:0000313" key="9">
    <source>
        <dbReference type="EMBL" id="PIU73065.1"/>
    </source>
</evidence>
<feature type="binding site" evidence="8">
    <location>
        <position position="22"/>
    </location>
    <ligand>
        <name>Mg(2+)</name>
        <dbReference type="ChEBI" id="CHEBI:18420"/>
    </ligand>
</feature>
<comment type="subcellular location">
    <subcellularLocation>
        <location evidence="8">Cytoplasm</location>
    </subcellularLocation>
</comment>
<sequence length="448" mass="50129">MKSIFKNWSKGSILLTDVGWGDSGKGKCVSYLQADIGAKIIGGNNAGHTIVTDKGKFSLGYIPSTITNPQTMNLIGPEVVINLTFLKNEIETLNDQGFKISPATFILDPNSHLIMPWHKIRDALSEEAKDHLAIGSLHLGVGWTYSDRVNRCGLRLLDLYDRQWQEKLLDELANQEVLIKQMAQEVKRKTGHASQVDQQLDSKQIIKDYRDYGQFFKPYLQDTIAYIWKAINSDKKIVFEDSHGAMLDISHGSWPYTTGVNVALGAIYRSFGGKTVRSLKRILVATKAYQTRVGGGPMPTEDSEIFGNLLRQKGSEMGARSGRPRRCGPIDLPLIRYGLNVAGVDPSDEIALTKLDVLSGFNTIPLCVAYQFQGKKYSAIPHPDAQTLFQVKAIYHHLPGWKEDISSIRNFKDLPVNAQKYVLFIEKQLRRNITFIGVGQHQNAVILR</sequence>
<dbReference type="InterPro" id="IPR042111">
    <property type="entry name" value="Adenylosuccinate_synth_dom3"/>
</dbReference>
<keyword evidence="2 8" id="KW-0436">Ligase</keyword>